<dbReference type="InterPro" id="IPR022742">
    <property type="entry name" value="Hydrolase_4"/>
</dbReference>
<gene>
    <name evidence="4" type="ORF">J2Z69_002752</name>
</gene>
<dbReference type="InterPro" id="IPR053145">
    <property type="entry name" value="AB_hydrolase_Est10"/>
</dbReference>
<dbReference type="InterPro" id="IPR036582">
    <property type="entry name" value="Mao_N_sf"/>
</dbReference>
<dbReference type="GO" id="GO:0016787">
    <property type="term" value="F:hydrolase activity"/>
    <property type="evidence" value="ECO:0007669"/>
    <property type="project" value="UniProtKB-KW"/>
</dbReference>
<dbReference type="Pfam" id="PF12146">
    <property type="entry name" value="Hydrolase_4"/>
    <property type="match status" value="1"/>
</dbReference>
<dbReference type="SUPFAM" id="SSF55383">
    <property type="entry name" value="Copper amine oxidase, domain N"/>
    <property type="match status" value="1"/>
</dbReference>
<reference evidence="4 5" key="1">
    <citation type="submission" date="2021-03" db="EMBL/GenBank/DDBJ databases">
        <title>Genomic Encyclopedia of Type Strains, Phase IV (KMG-IV): sequencing the most valuable type-strain genomes for metagenomic binning, comparative biology and taxonomic classification.</title>
        <authorList>
            <person name="Goeker M."/>
        </authorList>
    </citation>
    <scope>NUCLEOTIDE SEQUENCE [LARGE SCALE GENOMIC DNA]</scope>
    <source>
        <strain evidence="4 5">DSM 26806</strain>
    </source>
</reference>
<dbReference type="InterPro" id="IPR029058">
    <property type="entry name" value="AB_hydrolase_fold"/>
</dbReference>
<evidence type="ECO:0000313" key="5">
    <source>
        <dbReference type="Proteomes" id="UP001519288"/>
    </source>
</evidence>
<evidence type="ECO:0000313" key="4">
    <source>
        <dbReference type="EMBL" id="MBP2001707.1"/>
    </source>
</evidence>
<dbReference type="PANTHER" id="PTHR43265:SF1">
    <property type="entry name" value="ESTERASE ESTD"/>
    <property type="match status" value="1"/>
</dbReference>
<protein>
    <submittedName>
        <fullName evidence="4">Dienelactone hydrolase</fullName>
    </submittedName>
</protein>
<dbReference type="Gene3D" id="3.40.50.1820">
    <property type="entry name" value="alpha/beta hydrolase"/>
    <property type="match status" value="1"/>
</dbReference>
<feature type="domain" description="Serine aminopeptidase S33" evidence="3">
    <location>
        <begin position="291"/>
        <end position="515"/>
    </location>
</feature>
<sequence>MKKYIVRSVTAAALTAMLTLPAAQGLALAKSTLVPVRQAAATIGAGVVWNAKSQTVTLTKGTTKLVLTVNKTKATLNGKTVTIKEPLKVIKNQAMVAVDQLKVWFKPQSTGTPSTPVPPTPPSTPVTTGEVADLFIQGISTGDATKAEKYMTPALKLSIPTAALQNLWKGYSGLYGDISSQLSKSTKVNAIHTNVTYTFKTSQTSIDIIVRLNKEGKVDDLYVQPTNAAVHQSPSYDRSTSYTEEEVQIGEGIFALPGTFTKPIGTSGAYPVIVLVHGSGPSDRDESIGGAKIFKDLAAGLASQGIGVLRYDKITYEHTFKFAANPIATILQETVNDALQAVRYVRNQPNVDKTKIYVAGHSQGGFAVPLIINADANEGNIRGSIILSGPSGTFIDVMKEQNQELITRVKSQGGDTTPYEKNATLINTVAQLLQDPRYSVDNLPTNFPLPSAYWWYALNNYKPTDLAKTQRVPLLILAGENDWQVPLDQFATWKKELANRSDIEYKSYPKVNHLLAEYDGVSTSAEYTQPSHVSESIINDIVAWAKKDR</sequence>
<comment type="caution">
    <text evidence="4">The sequence shown here is derived from an EMBL/GenBank/DDBJ whole genome shotgun (WGS) entry which is preliminary data.</text>
</comment>
<dbReference type="Gene3D" id="3.30.457.10">
    <property type="entry name" value="Copper amine oxidase-like, N-terminal domain"/>
    <property type="match status" value="1"/>
</dbReference>
<name>A0ABS4JJ40_9BACL</name>
<organism evidence="4 5">
    <name type="scientific">Paenibacillus shirakamiensis</name>
    <dbReference type="NCBI Taxonomy" id="1265935"/>
    <lineage>
        <taxon>Bacteria</taxon>
        <taxon>Bacillati</taxon>
        <taxon>Bacillota</taxon>
        <taxon>Bacilli</taxon>
        <taxon>Bacillales</taxon>
        <taxon>Paenibacillaceae</taxon>
        <taxon>Paenibacillus</taxon>
    </lineage>
</organism>
<evidence type="ECO:0000256" key="1">
    <source>
        <dbReference type="SAM" id="SignalP"/>
    </source>
</evidence>
<dbReference type="InterPro" id="IPR012854">
    <property type="entry name" value="Cu_amine_oxidase-like_N"/>
</dbReference>
<accession>A0ABS4JJ40</accession>
<keyword evidence="1" id="KW-0732">Signal</keyword>
<dbReference type="Proteomes" id="UP001519288">
    <property type="component" value="Unassembled WGS sequence"/>
</dbReference>
<dbReference type="Pfam" id="PF07833">
    <property type="entry name" value="Cu_amine_oxidN1"/>
    <property type="match status" value="1"/>
</dbReference>
<evidence type="ECO:0000259" key="2">
    <source>
        <dbReference type="Pfam" id="PF07833"/>
    </source>
</evidence>
<evidence type="ECO:0000259" key="3">
    <source>
        <dbReference type="Pfam" id="PF12146"/>
    </source>
</evidence>
<feature type="domain" description="Copper amine oxidase-like N-terminal" evidence="2">
    <location>
        <begin position="29"/>
        <end position="101"/>
    </location>
</feature>
<keyword evidence="5" id="KW-1185">Reference proteome</keyword>
<dbReference type="RefSeq" id="WP_209863468.1">
    <property type="nucleotide sequence ID" value="NZ_JAGGLD010000004.1"/>
</dbReference>
<dbReference type="EMBL" id="JAGGLD010000004">
    <property type="protein sequence ID" value="MBP2001707.1"/>
    <property type="molecule type" value="Genomic_DNA"/>
</dbReference>
<keyword evidence="4" id="KW-0378">Hydrolase</keyword>
<proteinExistence type="predicted"/>
<feature type="chain" id="PRO_5046307208" evidence="1">
    <location>
        <begin position="23"/>
        <end position="549"/>
    </location>
</feature>
<dbReference type="SUPFAM" id="SSF53474">
    <property type="entry name" value="alpha/beta-Hydrolases"/>
    <property type="match status" value="1"/>
</dbReference>
<dbReference type="PANTHER" id="PTHR43265">
    <property type="entry name" value="ESTERASE ESTD"/>
    <property type="match status" value="1"/>
</dbReference>
<feature type="signal peptide" evidence="1">
    <location>
        <begin position="1"/>
        <end position="22"/>
    </location>
</feature>